<feature type="transmembrane region" description="Helical" evidence="1">
    <location>
        <begin position="12"/>
        <end position="35"/>
    </location>
</feature>
<protein>
    <recommendedName>
        <fullName evidence="4">Prenyltransferase</fullName>
    </recommendedName>
</protein>
<feature type="transmembrane region" description="Helical" evidence="1">
    <location>
        <begin position="155"/>
        <end position="175"/>
    </location>
</feature>
<sequence length="270" mass="31300">MNLLKKLFNFYINASIHVALAVCSFVCITGLYFRLEYNKSLLFFIFYATITGYNFVKYAGVAKLYHKSLTRHLKIIQIFSLFCFLMMCFYLTKLSLQTVLFFSPFGLLTLLYAVPFFSGFKKNLRSIGYLKIIIVALVWAGITVFLPFFDTRASFSGSLYLIGLQRFLFVVVLILPFDIRDVKYDAISLQTIPKKIGVQQTKKVGYVLVTLCLFLEFIITSNTNFKQVFLVVFMILLVLLMRCSEKQSTYYSSFFVESVPIIWWLLLLIT</sequence>
<feature type="transmembrane region" description="Helical" evidence="1">
    <location>
        <begin position="41"/>
        <end position="61"/>
    </location>
</feature>
<organism evidence="2 3">
    <name type="scientific">Tenacibaculum finnmarkense genomovar ulcerans</name>
    <dbReference type="NCBI Taxonomy" id="2781388"/>
    <lineage>
        <taxon>Bacteria</taxon>
        <taxon>Pseudomonadati</taxon>
        <taxon>Bacteroidota</taxon>
        <taxon>Flavobacteriia</taxon>
        <taxon>Flavobacteriales</taxon>
        <taxon>Flavobacteriaceae</taxon>
        <taxon>Tenacibaculum</taxon>
        <taxon>Tenacibaculum finnmarkense</taxon>
    </lineage>
</organism>
<evidence type="ECO:0000256" key="1">
    <source>
        <dbReference type="SAM" id="Phobius"/>
    </source>
</evidence>
<name>A0A2I2MBX2_9FLAO</name>
<dbReference type="Proteomes" id="UP000490060">
    <property type="component" value="Unassembled WGS sequence"/>
</dbReference>
<keyword evidence="1" id="KW-0812">Transmembrane</keyword>
<feature type="transmembrane region" description="Helical" evidence="1">
    <location>
        <begin position="227"/>
        <end position="243"/>
    </location>
</feature>
<keyword evidence="1" id="KW-0472">Membrane</keyword>
<evidence type="ECO:0000313" key="3">
    <source>
        <dbReference type="Proteomes" id="UP000490060"/>
    </source>
</evidence>
<evidence type="ECO:0000313" key="2">
    <source>
        <dbReference type="EMBL" id="SOU89424.1"/>
    </source>
</evidence>
<feature type="transmembrane region" description="Helical" evidence="1">
    <location>
        <begin position="73"/>
        <end position="92"/>
    </location>
</feature>
<feature type="transmembrane region" description="Helical" evidence="1">
    <location>
        <begin position="250"/>
        <end position="269"/>
    </location>
</feature>
<feature type="transmembrane region" description="Helical" evidence="1">
    <location>
        <begin position="98"/>
        <end position="117"/>
    </location>
</feature>
<dbReference type="AlphaFoldDB" id="A0A2I2MBX2"/>
<keyword evidence="1" id="KW-1133">Transmembrane helix</keyword>
<dbReference type="RefSeq" id="WP_172505666.1">
    <property type="nucleotide sequence ID" value="NZ_OENE01000034.1"/>
</dbReference>
<accession>A0A2I2MBX2</accession>
<evidence type="ECO:0008006" key="4">
    <source>
        <dbReference type="Google" id="ProtNLM"/>
    </source>
</evidence>
<feature type="transmembrane region" description="Helical" evidence="1">
    <location>
        <begin position="204"/>
        <end position="221"/>
    </location>
</feature>
<feature type="transmembrane region" description="Helical" evidence="1">
    <location>
        <begin position="129"/>
        <end position="149"/>
    </location>
</feature>
<gene>
    <name evidence="2" type="ORF">TNO010_40058</name>
</gene>
<reference evidence="2 3" key="1">
    <citation type="submission" date="2017-11" db="EMBL/GenBank/DDBJ databases">
        <authorList>
            <person name="Duchaud E."/>
        </authorList>
    </citation>
    <scope>NUCLEOTIDE SEQUENCE [LARGE SCALE GENOMIC DNA]</scope>
    <source>
        <strain evidence="2 3">TNO010</strain>
    </source>
</reference>
<proteinExistence type="predicted"/>
<dbReference type="EMBL" id="OENE01000034">
    <property type="protein sequence ID" value="SOU89424.1"/>
    <property type="molecule type" value="Genomic_DNA"/>
</dbReference>